<evidence type="ECO:0000313" key="3">
    <source>
        <dbReference type="Proteomes" id="UP001236806"/>
    </source>
</evidence>
<protein>
    <submittedName>
        <fullName evidence="2">Uncharacterized protein</fullName>
    </submittedName>
</protein>
<feature type="transmembrane region" description="Helical" evidence="1">
    <location>
        <begin position="33"/>
        <end position="53"/>
    </location>
</feature>
<sequence length="84" mass="8568">MNVWTVATPLNKSTGDSGLDVEGLPNLRPAPTFVVLAFVAGLLEVVLQFLLGVPSALADGPHLLGGGCSVGVLVRTKVVRTSSA</sequence>
<dbReference type="Proteomes" id="UP001236806">
    <property type="component" value="Unassembled WGS sequence"/>
</dbReference>
<keyword evidence="1" id="KW-0812">Transmembrane</keyword>
<name>A0ABU0PPS8_9MICC</name>
<evidence type="ECO:0000313" key="2">
    <source>
        <dbReference type="EMBL" id="MDQ0675231.1"/>
    </source>
</evidence>
<reference evidence="2 3" key="1">
    <citation type="submission" date="2023-07" db="EMBL/GenBank/DDBJ databases">
        <title>Comparative genomics of wheat-associated soil bacteria to identify genetic determinants of phenazine resistance.</title>
        <authorList>
            <person name="Mouncey N."/>
        </authorList>
    </citation>
    <scope>NUCLEOTIDE SEQUENCE [LARGE SCALE GENOMIC DNA]</scope>
    <source>
        <strain evidence="2 3">W1I3</strain>
    </source>
</reference>
<dbReference type="EMBL" id="JAUSXB010000001">
    <property type="protein sequence ID" value="MDQ0675231.1"/>
    <property type="molecule type" value="Genomic_DNA"/>
</dbReference>
<accession>A0ABU0PPS8</accession>
<organism evidence="2 3">
    <name type="scientific">Pseudarthrobacter siccitolerans</name>
    <dbReference type="NCBI Taxonomy" id="861266"/>
    <lineage>
        <taxon>Bacteria</taxon>
        <taxon>Bacillati</taxon>
        <taxon>Actinomycetota</taxon>
        <taxon>Actinomycetes</taxon>
        <taxon>Micrococcales</taxon>
        <taxon>Micrococcaceae</taxon>
        <taxon>Pseudarthrobacter</taxon>
    </lineage>
</organism>
<keyword evidence="1" id="KW-0472">Membrane</keyword>
<comment type="caution">
    <text evidence="2">The sequence shown here is derived from an EMBL/GenBank/DDBJ whole genome shotgun (WGS) entry which is preliminary data.</text>
</comment>
<proteinExistence type="predicted"/>
<gene>
    <name evidence="2" type="ORF">QFZ36_002792</name>
</gene>
<keyword evidence="3" id="KW-1185">Reference proteome</keyword>
<evidence type="ECO:0000256" key="1">
    <source>
        <dbReference type="SAM" id="Phobius"/>
    </source>
</evidence>
<keyword evidence="1" id="KW-1133">Transmembrane helix</keyword>